<dbReference type="PROSITE" id="PS50188">
    <property type="entry name" value="B302_SPRY"/>
    <property type="match status" value="1"/>
</dbReference>
<dbReference type="PANTHER" id="PTHR24100">
    <property type="entry name" value="BUTYROPHILIN"/>
    <property type="match status" value="1"/>
</dbReference>
<feature type="domain" description="Ig-like" evidence="12">
    <location>
        <begin position="29"/>
        <end position="152"/>
    </location>
</feature>
<dbReference type="InterPro" id="IPR001870">
    <property type="entry name" value="B30.2/SPRY"/>
</dbReference>
<name>A0A8C3KND1_9CHAR</name>
<dbReference type="SUPFAM" id="SSF48726">
    <property type="entry name" value="Immunoglobulin"/>
    <property type="match status" value="2"/>
</dbReference>
<evidence type="ECO:0000256" key="8">
    <source>
        <dbReference type="ARBA" id="ARBA00023180"/>
    </source>
</evidence>
<dbReference type="Proteomes" id="UP000694419">
    <property type="component" value="Unplaced"/>
</dbReference>
<feature type="domain" description="B30.2/SPRY" evidence="11">
    <location>
        <begin position="278"/>
        <end position="476"/>
    </location>
</feature>
<dbReference type="Pfam" id="PF22705">
    <property type="entry name" value="C2-set_3"/>
    <property type="match status" value="1"/>
</dbReference>
<dbReference type="SMART" id="SM00408">
    <property type="entry name" value="IGc2"/>
    <property type="match status" value="1"/>
</dbReference>
<dbReference type="InterPro" id="IPR050504">
    <property type="entry name" value="IgSF_BTN/MOG"/>
</dbReference>
<proteinExistence type="inferred from homology"/>
<dbReference type="InterPro" id="IPR003599">
    <property type="entry name" value="Ig_sub"/>
</dbReference>
<keyword evidence="5" id="KW-1133">Transmembrane helix</keyword>
<evidence type="ECO:0000256" key="1">
    <source>
        <dbReference type="ARBA" id="ARBA00004479"/>
    </source>
</evidence>
<reference evidence="13" key="1">
    <citation type="submission" date="2025-08" db="UniProtKB">
        <authorList>
            <consortium name="Ensembl"/>
        </authorList>
    </citation>
    <scope>IDENTIFICATION</scope>
</reference>
<dbReference type="InterPro" id="IPR013320">
    <property type="entry name" value="ConA-like_dom_sf"/>
</dbReference>
<dbReference type="CDD" id="cd12888">
    <property type="entry name" value="SPRY_PRY_TRIM7_like"/>
    <property type="match status" value="1"/>
</dbReference>
<dbReference type="SMART" id="SM00589">
    <property type="entry name" value="PRY"/>
    <property type="match status" value="1"/>
</dbReference>
<dbReference type="FunFam" id="2.60.40.10:FF:000208">
    <property type="entry name" value="Butyrophilin subfamily 1 member A1"/>
    <property type="match status" value="1"/>
</dbReference>
<keyword evidence="7" id="KW-1015">Disulfide bond</keyword>
<protein>
    <recommendedName>
        <fullName evidence="15">Butyrophilin subfamily 1 member A1-like</fullName>
    </recommendedName>
</protein>
<dbReference type="GO" id="GO:0001817">
    <property type="term" value="P:regulation of cytokine production"/>
    <property type="evidence" value="ECO:0007669"/>
    <property type="project" value="TreeGrafter"/>
</dbReference>
<dbReference type="AlphaFoldDB" id="A0A8C3KND1"/>
<dbReference type="SMART" id="SM00406">
    <property type="entry name" value="IGv"/>
    <property type="match status" value="1"/>
</dbReference>
<dbReference type="Pfam" id="PF07686">
    <property type="entry name" value="V-set"/>
    <property type="match status" value="1"/>
</dbReference>
<evidence type="ECO:0000313" key="13">
    <source>
        <dbReference type="Ensembl" id="ENSCPGP00000024526.1"/>
    </source>
</evidence>
<reference evidence="13" key="2">
    <citation type="submission" date="2025-09" db="UniProtKB">
        <authorList>
            <consortium name="Ensembl"/>
        </authorList>
    </citation>
    <scope>IDENTIFICATION</scope>
</reference>
<evidence type="ECO:0008006" key="15">
    <source>
        <dbReference type="Google" id="ProtNLM"/>
    </source>
</evidence>
<keyword evidence="8" id="KW-0325">Glycoprotein</keyword>
<dbReference type="GO" id="GO:0009897">
    <property type="term" value="C:external side of plasma membrane"/>
    <property type="evidence" value="ECO:0007669"/>
    <property type="project" value="TreeGrafter"/>
</dbReference>
<keyword evidence="9" id="KW-0393">Immunoglobulin domain</keyword>
<evidence type="ECO:0000256" key="2">
    <source>
        <dbReference type="ARBA" id="ARBA00007591"/>
    </source>
</evidence>
<dbReference type="InterPro" id="IPR003598">
    <property type="entry name" value="Ig_sub2"/>
</dbReference>
<dbReference type="InterPro" id="IPR006574">
    <property type="entry name" value="PRY"/>
</dbReference>
<feature type="region of interest" description="Disordered" evidence="10">
    <location>
        <begin position="474"/>
        <end position="505"/>
    </location>
</feature>
<dbReference type="InterPro" id="IPR053896">
    <property type="entry name" value="BTN3A2-like_Ig-C"/>
</dbReference>
<keyword evidence="6" id="KW-0472">Membrane</keyword>
<evidence type="ECO:0000313" key="14">
    <source>
        <dbReference type="Proteomes" id="UP000694419"/>
    </source>
</evidence>
<dbReference type="FunFam" id="2.60.120.920:FF:000004">
    <property type="entry name" value="Butyrophilin subfamily 1 member A1"/>
    <property type="match status" value="1"/>
</dbReference>
<dbReference type="PROSITE" id="PS50835">
    <property type="entry name" value="IG_LIKE"/>
    <property type="match status" value="2"/>
</dbReference>
<feature type="domain" description="Ig-like" evidence="12">
    <location>
        <begin position="160"/>
        <end position="248"/>
    </location>
</feature>
<evidence type="ECO:0000256" key="5">
    <source>
        <dbReference type="ARBA" id="ARBA00022989"/>
    </source>
</evidence>
<dbReference type="Pfam" id="PF00622">
    <property type="entry name" value="SPRY"/>
    <property type="match status" value="1"/>
</dbReference>
<dbReference type="InterPro" id="IPR043136">
    <property type="entry name" value="B30.2/SPRY_sf"/>
</dbReference>
<evidence type="ECO:0000256" key="7">
    <source>
        <dbReference type="ARBA" id="ARBA00023157"/>
    </source>
</evidence>
<evidence type="ECO:0000256" key="6">
    <source>
        <dbReference type="ARBA" id="ARBA00023136"/>
    </source>
</evidence>
<dbReference type="PRINTS" id="PR01407">
    <property type="entry name" value="BUTYPHLNCDUF"/>
</dbReference>
<dbReference type="SUPFAM" id="SSF49899">
    <property type="entry name" value="Concanavalin A-like lectins/glucanases"/>
    <property type="match status" value="1"/>
</dbReference>
<dbReference type="Ensembl" id="ENSCPGT00000026789.1">
    <property type="protein sequence ID" value="ENSCPGP00000024526.1"/>
    <property type="gene ID" value="ENSCPGG00000016888.1"/>
</dbReference>
<dbReference type="PANTHER" id="PTHR24100:SF149">
    <property type="entry name" value="BG-LIKE ANTIGEN 1-RELATED"/>
    <property type="match status" value="1"/>
</dbReference>
<accession>A0A8C3KND1</accession>
<dbReference type="InterPro" id="IPR003877">
    <property type="entry name" value="SPRY_dom"/>
</dbReference>
<dbReference type="InterPro" id="IPR036179">
    <property type="entry name" value="Ig-like_dom_sf"/>
</dbReference>
<organism evidence="13 14">
    <name type="scientific">Calidris pygmaea</name>
    <name type="common">Spoon-billed sandpiper</name>
    <dbReference type="NCBI Taxonomy" id="425635"/>
    <lineage>
        <taxon>Eukaryota</taxon>
        <taxon>Metazoa</taxon>
        <taxon>Chordata</taxon>
        <taxon>Craniata</taxon>
        <taxon>Vertebrata</taxon>
        <taxon>Euteleostomi</taxon>
        <taxon>Archelosauria</taxon>
        <taxon>Archosauria</taxon>
        <taxon>Dinosauria</taxon>
        <taxon>Saurischia</taxon>
        <taxon>Theropoda</taxon>
        <taxon>Coelurosauria</taxon>
        <taxon>Aves</taxon>
        <taxon>Neognathae</taxon>
        <taxon>Neoaves</taxon>
        <taxon>Charadriiformes</taxon>
        <taxon>Scolopacidae</taxon>
        <taxon>Calidris</taxon>
    </lineage>
</organism>
<evidence type="ECO:0000256" key="4">
    <source>
        <dbReference type="ARBA" id="ARBA00022729"/>
    </source>
</evidence>
<dbReference type="GO" id="GO:0005102">
    <property type="term" value="F:signaling receptor binding"/>
    <property type="evidence" value="ECO:0007669"/>
    <property type="project" value="TreeGrafter"/>
</dbReference>
<dbReference type="InterPro" id="IPR003879">
    <property type="entry name" value="Butyrophylin_SPRY"/>
</dbReference>
<dbReference type="SMART" id="SM00449">
    <property type="entry name" value="SPRY"/>
    <property type="match status" value="1"/>
</dbReference>
<dbReference type="Gene3D" id="2.60.120.920">
    <property type="match status" value="1"/>
</dbReference>
<dbReference type="InterPro" id="IPR007110">
    <property type="entry name" value="Ig-like_dom"/>
</dbReference>
<evidence type="ECO:0000256" key="3">
    <source>
        <dbReference type="ARBA" id="ARBA00022692"/>
    </source>
</evidence>
<dbReference type="FunFam" id="2.60.40.10:FF:000088">
    <property type="entry name" value="Butyrophilin subfamily 1 member A1"/>
    <property type="match status" value="1"/>
</dbReference>
<dbReference type="SMART" id="SM00409">
    <property type="entry name" value="IG"/>
    <property type="match status" value="1"/>
</dbReference>
<comment type="similarity">
    <text evidence="2">Belongs to the immunoglobulin superfamily. BTN/MOG family.</text>
</comment>
<dbReference type="Gene3D" id="2.60.40.10">
    <property type="entry name" value="Immunoglobulins"/>
    <property type="match status" value="2"/>
</dbReference>
<comment type="subcellular location">
    <subcellularLocation>
        <location evidence="1">Membrane</location>
        <topology evidence="1">Single-pass type I membrane protein</topology>
    </subcellularLocation>
</comment>
<evidence type="ECO:0000256" key="9">
    <source>
        <dbReference type="ARBA" id="ARBA00023319"/>
    </source>
</evidence>
<dbReference type="GO" id="GO:0050852">
    <property type="term" value="P:T cell receptor signaling pathway"/>
    <property type="evidence" value="ECO:0007669"/>
    <property type="project" value="TreeGrafter"/>
</dbReference>
<evidence type="ECO:0000256" key="10">
    <source>
        <dbReference type="SAM" id="MobiDB-lite"/>
    </source>
</evidence>
<dbReference type="InterPro" id="IPR013106">
    <property type="entry name" value="Ig_V-set"/>
</dbReference>
<keyword evidence="4" id="KW-0732">Signal</keyword>
<sequence>MLFLCPILFPVGHWVKVAVSFCLFGEFLPLCLTTSLSRSSFRVVGPRQPLLATVGQDVVLPCHLSPRVDARSLEIRWIRHVVSETVHLYRDGADQHWDQMEEYDGRTELSRDGLSSGSLDLRISGLRPSDDGQYVCTVRDAASYGEATVELEVAALGSVPLLSLEAYEDGGIRVVCRSAGWYPSPQVLWKDGSGQHLPSVSQRRSPDERGLFEIQDVIIVRGKGDRNVSCVVRNRHLEQEQASSLHISGTGWQQALGVFLLLSMMSTALSAYLFRRKGEFASPRSLMLLLLLSPADVVTLDPNTAHSELVLLEDLRSVRWDPARQNLPDTPERFNFWCCVLGQERFWEGRHCWEVEVKGEVGGDSWWGVGVAKESVERKGSVDPSPEEGVWAVWGRKEHFEALTSPRTALLKSLVPRRIWVCLDCTQGLVTFLNADTGVEIFTFPPDSFHGETLRPWFLLETEETQLCLRDSCPQTLSPTSTPTTASGRPCLSPETPHSPLLGPAGNVPLCPVPVHGAEEE</sequence>
<feature type="compositionally biased region" description="Low complexity" evidence="10">
    <location>
        <begin position="474"/>
        <end position="490"/>
    </location>
</feature>
<keyword evidence="3" id="KW-0812">Transmembrane</keyword>
<evidence type="ECO:0000259" key="12">
    <source>
        <dbReference type="PROSITE" id="PS50835"/>
    </source>
</evidence>
<keyword evidence="14" id="KW-1185">Reference proteome</keyword>
<evidence type="ECO:0000259" key="11">
    <source>
        <dbReference type="PROSITE" id="PS50188"/>
    </source>
</evidence>
<dbReference type="InterPro" id="IPR013783">
    <property type="entry name" value="Ig-like_fold"/>
</dbReference>
<dbReference type="Pfam" id="PF13765">
    <property type="entry name" value="PRY"/>
    <property type="match status" value="1"/>
</dbReference>